<evidence type="ECO:0000259" key="8">
    <source>
        <dbReference type="Pfam" id="PF25973"/>
    </source>
</evidence>
<dbReference type="InterPro" id="IPR006143">
    <property type="entry name" value="RND_pump_MFP"/>
</dbReference>
<dbReference type="GO" id="GO:0030288">
    <property type="term" value="C:outer membrane-bounded periplasmic space"/>
    <property type="evidence" value="ECO:0007669"/>
    <property type="project" value="TreeGrafter"/>
</dbReference>
<dbReference type="KEGG" id="tbd:Tbd_1328"/>
<dbReference type="eggNOG" id="COG0845">
    <property type="taxonomic scope" value="Bacteria"/>
</dbReference>
<dbReference type="InterPro" id="IPR058647">
    <property type="entry name" value="BSH_CzcB-like"/>
</dbReference>
<dbReference type="FunFam" id="2.40.30.170:FF:000010">
    <property type="entry name" value="Efflux RND transporter periplasmic adaptor subunit"/>
    <property type="match status" value="1"/>
</dbReference>
<reference evidence="10 11" key="1">
    <citation type="journal article" date="2006" name="J. Bacteriol.">
        <title>The genome sequence of the obligately chemolithoautotrophic, facultatively anaerobic bacterium Thiobacillus denitrificans.</title>
        <authorList>
            <person name="Beller H.R."/>
            <person name="Chain P.S."/>
            <person name="Letain T.E."/>
            <person name="Chakicherla A."/>
            <person name="Larimer F.W."/>
            <person name="Richardson P.M."/>
            <person name="Coleman M.A."/>
            <person name="Wood A.P."/>
            <person name="Kelly D.P."/>
        </authorList>
    </citation>
    <scope>NUCLEOTIDE SEQUENCE [LARGE SCALE GENOMIC DNA]</scope>
    <source>
        <strain evidence="10 11">ATCC 25259</strain>
    </source>
</reference>
<evidence type="ECO:0000256" key="4">
    <source>
        <dbReference type="SAM" id="MobiDB-lite"/>
    </source>
</evidence>
<evidence type="ECO:0000259" key="7">
    <source>
        <dbReference type="Pfam" id="PF25971"/>
    </source>
</evidence>
<dbReference type="Proteomes" id="UP000008291">
    <property type="component" value="Chromosome"/>
</dbReference>
<dbReference type="Gene3D" id="2.40.50.100">
    <property type="match status" value="1"/>
</dbReference>
<dbReference type="GO" id="GO:0016020">
    <property type="term" value="C:membrane"/>
    <property type="evidence" value="ECO:0007669"/>
    <property type="project" value="InterPro"/>
</dbReference>
<dbReference type="InterPro" id="IPR058792">
    <property type="entry name" value="Beta-barrel_RND_2"/>
</dbReference>
<dbReference type="InterPro" id="IPR051909">
    <property type="entry name" value="MFP_Cation_Efflux"/>
</dbReference>
<dbReference type="Gene3D" id="1.10.287.470">
    <property type="entry name" value="Helix hairpin bin"/>
    <property type="match status" value="1"/>
</dbReference>
<feature type="domain" description="CusB-like beta-barrel" evidence="6">
    <location>
        <begin position="349"/>
        <end position="423"/>
    </location>
</feature>
<comment type="similarity">
    <text evidence="1">Belongs to the membrane fusion protein (MFP) (TC 8.A.1) family.</text>
</comment>
<evidence type="ECO:0000259" key="9">
    <source>
        <dbReference type="Pfam" id="PF25975"/>
    </source>
</evidence>
<dbReference type="Gene3D" id="2.40.420.20">
    <property type="match status" value="1"/>
</dbReference>
<feature type="domain" description="CzcB-like alpha-helical hairpin" evidence="5">
    <location>
        <begin position="241"/>
        <end position="299"/>
    </location>
</feature>
<keyword evidence="11" id="KW-1185">Reference proteome</keyword>
<dbReference type="EMBL" id="CP000116">
    <property type="protein sequence ID" value="AAZ97281.1"/>
    <property type="molecule type" value="Genomic_DNA"/>
</dbReference>
<dbReference type="RefSeq" id="WP_011311840.1">
    <property type="nucleotide sequence ID" value="NC_007404.1"/>
</dbReference>
<protein>
    <submittedName>
        <fullName evidence="10">Secretion protein HlyD</fullName>
    </submittedName>
</protein>
<sequence length="503" mass="54259">MKFNPNKKQALVIAGVLAVGVLLAALVLGTGKPQMETDTHGEPAGQAEGGREDAGAPQKGPHGGKLFTQDGYGVEVTIFETNVEPQFRVYTYLNDKPLAPSASEVSLTLERLGRAPQVFRFTPENDYLKGDAVVEEPHSFKVGIAARHGGKSYRFGYEQVEARVAMSDQQVQQNKVEILSAGPARIQSVLELIGEIRFNEDRQVHVVPRLAGVVESVSANAGDRVRKGQVLAVIFSPALADQRSELLAAQKRLTLARSTFTREKKLWEDKISPEQDYLQAQAAMQEAEIAAQNARQKLASIGGELRGSGNLTRYEIRAPIGGVVIEKKVSLGETVKEDATIFVVADLSTVWAEMTIYAKDLNTVKVGQKATVKATAFESESSGVISYVGALVGEQTRTAKARVVLPNPQGVWRPGLPVSIRVVSGEVDVPVAVSAEAIQTVRGWTVVFGRYGDQFEARPVELGRSDGKFTEIISGLNAGEQYAAKNSFLIKADIGKSGASHDH</sequence>
<dbReference type="AlphaFoldDB" id="Q3SJ86"/>
<keyword evidence="2" id="KW-0813">Transport</keyword>
<feature type="domain" description="CzcB-like barrel-sandwich hybrid" evidence="8">
    <location>
        <begin position="202"/>
        <end position="346"/>
    </location>
</feature>
<dbReference type="InterPro" id="IPR058646">
    <property type="entry name" value="CzcB_N"/>
</dbReference>
<gene>
    <name evidence="10" type="ordered locus">Tbd_1328</name>
</gene>
<evidence type="ECO:0000256" key="3">
    <source>
        <dbReference type="SAM" id="Coils"/>
    </source>
</evidence>
<evidence type="ECO:0000259" key="5">
    <source>
        <dbReference type="Pfam" id="PF25893"/>
    </source>
</evidence>
<evidence type="ECO:0000259" key="6">
    <source>
        <dbReference type="Pfam" id="PF25954"/>
    </source>
</evidence>
<dbReference type="STRING" id="292415.Tbd_1328"/>
<dbReference type="GO" id="GO:0060003">
    <property type="term" value="P:copper ion export"/>
    <property type="evidence" value="ECO:0007669"/>
    <property type="project" value="TreeGrafter"/>
</dbReference>
<dbReference type="Gene3D" id="2.40.30.170">
    <property type="match status" value="1"/>
</dbReference>
<dbReference type="Pfam" id="PF25954">
    <property type="entry name" value="Beta-barrel_RND_2"/>
    <property type="match status" value="1"/>
</dbReference>
<proteinExistence type="inferred from homology"/>
<evidence type="ECO:0000256" key="1">
    <source>
        <dbReference type="ARBA" id="ARBA00009477"/>
    </source>
</evidence>
<dbReference type="HOGENOM" id="CLU_018816_13_0_4"/>
<dbReference type="GO" id="GO:0046914">
    <property type="term" value="F:transition metal ion binding"/>
    <property type="evidence" value="ECO:0007669"/>
    <property type="project" value="TreeGrafter"/>
</dbReference>
<accession>Q3SJ86</accession>
<dbReference type="InterPro" id="IPR058648">
    <property type="entry name" value="HH_CzcB-like"/>
</dbReference>
<dbReference type="Pfam" id="PF25893">
    <property type="entry name" value="HH_CzcB"/>
    <property type="match status" value="1"/>
</dbReference>
<dbReference type="PANTHER" id="PTHR30097:SF4">
    <property type="entry name" value="SLR6042 PROTEIN"/>
    <property type="match status" value="1"/>
</dbReference>
<feature type="domain" description="CzcB-like C-terminal circularly permuted SH3-like" evidence="9">
    <location>
        <begin position="431"/>
        <end position="491"/>
    </location>
</feature>
<organism evidence="10 11">
    <name type="scientific">Thiobacillus denitrificans (strain ATCC 25259 / T1)</name>
    <dbReference type="NCBI Taxonomy" id="292415"/>
    <lineage>
        <taxon>Bacteria</taxon>
        <taxon>Pseudomonadati</taxon>
        <taxon>Pseudomonadota</taxon>
        <taxon>Betaproteobacteria</taxon>
        <taxon>Nitrosomonadales</taxon>
        <taxon>Thiobacillaceae</taxon>
        <taxon>Thiobacillus</taxon>
    </lineage>
</organism>
<dbReference type="OrthoDB" id="9768185at2"/>
<evidence type="ECO:0000256" key="2">
    <source>
        <dbReference type="ARBA" id="ARBA00022448"/>
    </source>
</evidence>
<dbReference type="PANTHER" id="PTHR30097">
    <property type="entry name" value="CATION EFFLUX SYSTEM PROTEIN CUSB"/>
    <property type="match status" value="1"/>
</dbReference>
<dbReference type="SUPFAM" id="SSF111369">
    <property type="entry name" value="HlyD-like secretion proteins"/>
    <property type="match status" value="1"/>
</dbReference>
<evidence type="ECO:0000313" key="10">
    <source>
        <dbReference type="EMBL" id="AAZ97281.1"/>
    </source>
</evidence>
<dbReference type="Pfam" id="PF25973">
    <property type="entry name" value="BSH_CzcB"/>
    <property type="match status" value="1"/>
</dbReference>
<name>Q3SJ86_THIDA</name>
<feature type="region of interest" description="Disordered" evidence="4">
    <location>
        <begin position="33"/>
        <end position="64"/>
    </location>
</feature>
<dbReference type="InterPro" id="IPR058649">
    <property type="entry name" value="CzcB_C"/>
</dbReference>
<evidence type="ECO:0000313" key="11">
    <source>
        <dbReference type="Proteomes" id="UP000008291"/>
    </source>
</evidence>
<feature type="coiled-coil region" evidence="3">
    <location>
        <begin position="277"/>
        <end position="304"/>
    </location>
</feature>
<dbReference type="Pfam" id="PF25971">
    <property type="entry name" value="CzcB_N"/>
    <property type="match status" value="1"/>
</dbReference>
<dbReference type="NCBIfam" id="TIGR01730">
    <property type="entry name" value="RND_mfp"/>
    <property type="match status" value="1"/>
</dbReference>
<keyword evidence="3" id="KW-0175">Coiled coil</keyword>
<dbReference type="GO" id="GO:0015679">
    <property type="term" value="P:plasma membrane copper ion transport"/>
    <property type="evidence" value="ECO:0007669"/>
    <property type="project" value="TreeGrafter"/>
</dbReference>
<feature type="domain" description="CzcB N-terminal" evidence="7">
    <location>
        <begin position="64"/>
        <end position="155"/>
    </location>
</feature>
<dbReference type="GO" id="GO:0022857">
    <property type="term" value="F:transmembrane transporter activity"/>
    <property type="evidence" value="ECO:0007669"/>
    <property type="project" value="InterPro"/>
</dbReference>
<dbReference type="Pfam" id="PF25975">
    <property type="entry name" value="CzcB_C"/>
    <property type="match status" value="1"/>
</dbReference>